<dbReference type="InterPro" id="IPR029063">
    <property type="entry name" value="SAM-dependent_MTases_sf"/>
</dbReference>
<comment type="similarity">
    <text evidence="1">Belongs to the UPF0585 family.</text>
</comment>
<dbReference type="PANTHER" id="PTHR20974:SF0">
    <property type="entry name" value="UPF0585 PROTEIN CG18661"/>
    <property type="match status" value="1"/>
</dbReference>
<dbReference type="PANTHER" id="PTHR20974">
    <property type="entry name" value="UPF0585 PROTEIN CG18661"/>
    <property type="match status" value="1"/>
</dbReference>
<proteinExistence type="inferred from homology"/>
<protein>
    <recommendedName>
        <fullName evidence="4">Methyltransferase type 12 domain-containing protein</fullName>
    </recommendedName>
</protein>
<evidence type="ECO:0000256" key="1">
    <source>
        <dbReference type="ARBA" id="ARBA00008308"/>
    </source>
</evidence>
<reference evidence="2 3" key="1">
    <citation type="submission" date="2022-07" db="EMBL/GenBank/DDBJ databases">
        <title>Genome-wide signatures of adaptation to extreme environments.</title>
        <authorList>
            <person name="Cho C.H."/>
            <person name="Yoon H.S."/>
        </authorList>
    </citation>
    <scope>NUCLEOTIDE SEQUENCE [LARGE SCALE GENOMIC DNA]</scope>
    <source>
        <strain evidence="2 3">108.79 E11</strain>
    </source>
</reference>
<dbReference type="Gene3D" id="3.40.50.150">
    <property type="entry name" value="Vaccinia Virus protein VP39"/>
    <property type="match status" value="1"/>
</dbReference>
<accession>A0AAV9IEM6</accession>
<organism evidence="2 3">
    <name type="scientific">Galdieria yellowstonensis</name>
    <dbReference type="NCBI Taxonomy" id="3028027"/>
    <lineage>
        <taxon>Eukaryota</taxon>
        <taxon>Rhodophyta</taxon>
        <taxon>Bangiophyceae</taxon>
        <taxon>Galdieriales</taxon>
        <taxon>Galdieriaceae</taxon>
        <taxon>Galdieria</taxon>
    </lineage>
</organism>
<dbReference type="Pfam" id="PF06080">
    <property type="entry name" value="DUF938"/>
    <property type="match status" value="1"/>
</dbReference>
<evidence type="ECO:0000313" key="3">
    <source>
        <dbReference type="Proteomes" id="UP001300502"/>
    </source>
</evidence>
<comment type="caution">
    <text evidence="2">The sequence shown here is derived from an EMBL/GenBank/DDBJ whole genome shotgun (WGS) entry which is preliminary data.</text>
</comment>
<dbReference type="SUPFAM" id="SSF53335">
    <property type="entry name" value="S-adenosyl-L-methionine-dependent methyltransferases"/>
    <property type="match status" value="1"/>
</dbReference>
<dbReference type="AlphaFoldDB" id="A0AAV9IEM6"/>
<dbReference type="EMBL" id="JANCYU010000033">
    <property type="protein sequence ID" value="KAK4525706.1"/>
    <property type="molecule type" value="Genomic_DNA"/>
</dbReference>
<dbReference type="Proteomes" id="UP001300502">
    <property type="component" value="Unassembled WGS sequence"/>
</dbReference>
<evidence type="ECO:0008006" key="4">
    <source>
        <dbReference type="Google" id="ProtNLM"/>
    </source>
</evidence>
<sequence length="196" mass="22526">MSARYPFGDKEAYKQRYTSAAERSKYPILDMLSKYIPEQGKALEIASGLGQHVSYFAEKLPKWKFLPTDIDDENLQQLRQRVSSIPNIEDPVWLDAAQEDWGVVEKSAPFDLIIAINCIHVSPRALHVELFKKSKQLLNSGGWLFIYAACKIDGEYTSESNKNFDEMLRSTHPEVIFRLEAVPIDTSQHEYLVWLT</sequence>
<evidence type="ECO:0000313" key="2">
    <source>
        <dbReference type="EMBL" id="KAK4525706.1"/>
    </source>
</evidence>
<name>A0AAV9IEM6_9RHOD</name>
<keyword evidence="3" id="KW-1185">Reference proteome</keyword>
<dbReference type="CDD" id="cd02440">
    <property type="entry name" value="AdoMet_MTases"/>
    <property type="match status" value="1"/>
</dbReference>
<dbReference type="InterPro" id="IPR010342">
    <property type="entry name" value="DUF938"/>
</dbReference>
<gene>
    <name evidence="2" type="ORF">GAYE_SCF16G3615</name>
</gene>